<evidence type="ECO:0000313" key="3">
    <source>
        <dbReference type="Proteomes" id="UP000234323"/>
    </source>
</evidence>
<keyword evidence="3" id="KW-1185">Reference proteome</keyword>
<proteinExistence type="predicted"/>
<evidence type="ECO:0000256" key="1">
    <source>
        <dbReference type="SAM" id="Phobius"/>
    </source>
</evidence>
<name>A0A2I1HW06_9GLOM</name>
<keyword evidence="1" id="KW-1133">Transmembrane helix</keyword>
<dbReference type="PROSITE" id="PS51257">
    <property type="entry name" value="PROKAR_LIPOPROTEIN"/>
    <property type="match status" value="1"/>
</dbReference>
<dbReference type="AlphaFoldDB" id="A0A2I1HW06"/>
<gene>
    <name evidence="2" type="ORF">RhiirA4_490855</name>
</gene>
<accession>A0A2I1HW06</accession>
<sequence length="59" mass="6849">MSNKKELFVILNIWSIGCGSLISSNSPVIILYFHYFHIGHKRKIGEVNSIYNSEKVFEF</sequence>
<evidence type="ECO:0000313" key="2">
    <source>
        <dbReference type="EMBL" id="PKY63065.1"/>
    </source>
</evidence>
<keyword evidence="1" id="KW-0472">Membrane</keyword>
<keyword evidence="1" id="KW-0812">Transmembrane</keyword>
<comment type="caution">
    <text evidence="2">The sequence shown here is derived from an EMBL/GenBank/DDBJ whole genome shotgun (WGS) entry which is preliminary data.</text>
</comment>
<dbReference type="EMBL" id="LLXI01008875">
    <property type="protein sequence ID" value="PKY63065.1"/>
    <property type="molecule type" value="Genomic_DNA"/>
</dbReference>
<protein>
    <submittedName>
        <fullName evidence="2">Uncharacterized protein</fullName>
    </submittedName>
</protein>
<feature type="transmembrane region" description="Helical" evidence="1">
    <location>
        <begin position="12"/>
        <end position="33"/>
    </location>
</feature>
<dbReference type="Proteomes" id="UP000234323">
    <property type="component" value="Unassembled WGS sequence"/>
</dbReference>
<reference evidence="2 3" key="1">
    <citation type="submission" date="2015-10" db="EMBL/GenBank/DDBJ databases">
        <title>Genome analyses suggest a sexual origin of heterokaryosis in a supposedly ancient asexual fungus.</title>
        <authorList>
            <person name="Ropars J."/>
            <person name="Sedzielewska K."/>
            <person name="Noel J."/>
            <person name="Charron P."/>
            <person name="Farinelli L."/>
            <person name="Marton T."/>
            <person name="Kruger M."/>
            <person name="Pelin A."/>
            <person name="Brachmann A."/>
            <person name="Corradi N."/>
        </authorList>
    </citation>
    <scope>NUCLEOTIDE SEQUENCE [LARGE SCALE GENOMIC DNA]</scope>
    <source>
        <strain evidence="2 3">A4</strain>
    </source>
</reference>
<organism evidence="2 3">
    <name type="scientific">Rhizophagus irregularis</name>
    <dbReference type="NCBI Taxonomy" id="588596"/>
    <lineage>
        <taxon>Eukaryota</taxon>
        <taxon>Fungi</taxon>
        <taxon>Fungi incertae sedis</taxon>
        <taxon>Mucoromycota</taxon>
        <taxon>Glomeromycotina</taxon>
        <taxon>Glomeromycetes</taxon>
        <taxon>Glomerales</taxon>
        <taxon>Glomeraceae</taxon>
        <taxon>Rhizophagus</taxon>
    </lineage>
</organism>